<dbReference type="EMBL" id="CH981528">
    <property type="protein sequence ID" value="EDK45872.1"/>
    <property type="molecule type" value="Genomic_DNA"/>
</dbReference>
<dbReference type="HOGENOM" id="CLU_059951_0_0_1"/>
<feature type="region of interest" description="Disordered" evidence="1">
    <location>
        <begin position="123"/>
        <end position="142"/>
    </location>
</feature>
<dbReference type="PANTHER" id="PTHR45815:SF3">
    <property type="entry name" value="PROTEIN DISULFIDE-ISOMERASE A6"/>
    <property type="match status" value="1"/>
</dbReference>
<dbReference type="AlphaFoldDB" id="A5E364"/>
<dbReference type="GO" id="GO:0034976">
    <property type="term" value="P:response to endoplasmic reticulum stress"/>
    <property type="evidence" value="ECO:0007669"/>
    <property type="project" value="TreeGrafter"/>
</dbReference>
<dbReference type="InterPro" id="IPR017937">
    <property type="entry name" value="Thioredoxin_CS"/>
</dbReference>
<dbReference type="PRINTS" id="PR00421">
    <property type="entry name" value="THIOREDOXIN"/>
</dbReference>
<dbReference type="GO" id="GO:0019153">
    <property type="term" value="F:protein-disulfide reductase (glutathione) activity"/>
    <property type="evidence" value="ECO:0007669"/>
    <property type="project" value="EnsemblFungi"/>
</dbReference>
<dbReference type="PROSITE" id="PS51352">
    <property type="entry name" value="THIOREDOXIN_2"/>
    <property type="match status" value="1"/>
</dbReference>
<dbReference type="Gene3D" id="3.40.30.10">
    <property type="entry name" value="Glutaredoxin"/>
    <property type="match status" value="2"/>
</dbReference>
<gene>
    <name evidence="4" type="ORF">LELG_04051</name>
</gene>
<reference evidence="4 5" key="1">
    <citation type="journal article" date="2009" name="Nature">
        <title>Evolution of pathogenicity and sexual reproduction in eight Candida genomes.</title>
        <authorList>
            <person name="Butler G."/>
            <person name="Rasmussen M.D."/>
            <person name="Lin M.F."/>
            <person name="Santos M.A."/>
            <person name="Sakthikumar S."/>
            <person name="Munro C.A."/>
            <person name="Rheinbay E."/>
            <person name="Grabherr M."/>
            <person name="Forche A."/>
            <person name="Reedy J.L."/>
            <person name="Agrafioti I."/>
            <person name="Arnaud M.B."/>
            <person name="Bates S."/>
            <person name="Brown A.J."/>
            <person name="Brunke S."/>
            <person name="Costanzo M.C."/>
            <person name="Fitzpatrick D.A."/>
            <person name="de Groot P.W."/>
            <person name="Harris D."/>
            <person name="Hoyer L.L."/>
            <person name="Hube B."/>
            <person name="Klis F.M."/>
            <person name="Kodira C."/>
            <person name="Lennard N."/>
            <person name="Logue M.E."/>
            <person name="Martin R."/>
            <person name="Neiman A.M."/>
            <person name="Nikolaou E."/>
            <person name="Quail M.A."/>
            <person name="Quinn J."/>
            <person name="Santos M.C."/>
            <person name="Schmitzberger F.F."/>
            <person name="Sherlock G."/>
            <person name="Shah P."/>
            <person name="Silverstein K.A."/>
            <person name="Skrzypek M.S."/>
            <person name="Soll D."/>
            <person name="Staggs R."/>
            <person name="Stansfield I."/>
            <person name="Stumpf M.P."/>
            <person name="Sudbery P.E."/>
            <person name="Srikantha T."/>
            <person name="Zeng Q."/>
            <person name="Berman J."/>
            <person name="Berriman M."/>
            <person name="Heitman J."/>
            <person name="Gow N.A."/>
            <person name="Lorenz M.C."/>
            <person name="Birren B.W."/>
            <person name="Kellis M."/>
            <person name="Cuomo C.A."/>
        </authorList>
    </citation>
    <scope>NUCLEOTIDE SEQUENCE [LARGE SCALE GENOMIC DNA]</scope>
    <source>
        <strain evidence="5">ATCC 11503 / BCRC 21390 / CBS 2605 / JCM 1781 / NBRC 1676 / NRRL YB-4239</strain>
    </source>
</reference>
<evidence type="ECO:0000313" key="4">
    <source>
        <dbReference type="EMBL" id="EDK45872.1"/>
    </source>
</evidence>
<keyword evidence="5" id="KW-1185">Reference proteome</keyword>
<keyword evidence="2" id="KW-0732">Signal</keyword>
<dbReference type="GO" id="GO:0005788">
    <property type="term" value="C:endoplasmic reticulum lumen"/>
    <property type="evidence" value="ECO:0007669"/>
    <property type="project" value="TreeGrafter"/>
</dbReference>
<dbReference type="eggNOG" id="KOG0191">
    <property type="taxonomic scope" value="Eukaryota"/>
</dbReference>
<dbReference type="GeneID" id="5231806"/>
<organism evidence="4 5">
    <name type="scientific">Lodderomyces elongisporus (strain ATCC 11503 / CBS 2605 / JCM 1781 / NBRC 1676 / NRRL YB-4239)</name>
    <name type="common">Yeast</name>
    <name type="synonym">Saccharomyces elongisporus</name>
    <dbReference type="NCBI Taxonomy" id="379508"/>
    <lineage>
        <taxon>Eukaryota</taxon>
        <taxon>Fungi</taxon>
        <taxon>Dikarya</taxon>
        <taxon>Ascomycota</taxon>
        <taxon>Saccharomycotina</taxon>
        <taxon>Pichiomycetes</taxon>
        <taxon>Debaryomycetaceae</taxon>
        <taxon>Candida/Lodderomyces clade</taxon>
        <taxon>Lodderomyces</taxon>
    </lineage>
</organism>
<dbReference type="OMA" id="QVASVNC"/>
<feature type="compositionally biased region" description="Basic and acidic residues" evidence="1">
    <location>
        <begin position="315"/>
        <end position="349"/>
    </location>
</feature>
<dbReference type="STRING" id="379508.A5E364"/>
<dbReference type="Pfam" id="PF00085">
    <property type="entry name" value="Thioredoxin"/>
    <property type="match status" value="1"/>
</dbReference>
<dbReference type="SUPFAM" id="SSF52833">
    <property type="entry name" value="Thioredoxin-like"/>
    <property type="match status" value="1"/>
</dbReference>
<dbReference type="FunCoup" id="A5E364">
    <property type="interactions" value="182"/>
</dbReference>
<dbReference type="InterPro" id="IPR013766">
    <property type="entry name" value="Thioredoxin_domain"/>
</dbReference>
<dbReference type="Proteomes" id="UP000001996">
    <property type="component" value="Unassembled WGS sequence"/>
</dbReference>
<name>A5E364_LODEL</name>
<dbReference type="VEuPathDB" id="FungiDB:LELG_04051"/>
<evidence type="ECO:0000259" key="3">
    <source>
        <dbReference type="PROSITE" id="PS51352"/>
    </source>
</evidence>
<evidence type="ECO:0000313" key="5">
    <source>
        <dbReference type="Proteomes" id="UP000001996"/>
    </source>
</evidence>
<proteinExistence type="predicted"/>
<feature type="chain" id="PRO_5002680080" description="Thioredoxin domain-containing protein" evidence="2">
    <location>
        <begin position="23"/>
        <end position="349"/>
    </location>
</feature>
<dbReference type="PANTHER" id="PTHR45815">
    <property type="entry name" value="PROTEIN DISULFIDE-ISOMERASE A6"/>
    <property type="match status" value="1"/>
</dbReference>
<dbReference type="InterPro" id="IPR036249">
    <property type="entry name" value="Thioredoxin-like_sf"/>
</dbReference>
<dbReference type="PROSITE" id="PS00194">
    <property type="entry name" value="THIOREDOXIN_1"/>
    <property type="match status" value="1"/>
</dbReference>
<dbReference type="GO" id="GO:0003756">
    <property type="term" value="F:protein disulfide isomerase activity"/>
    <property type="evidence" value="ECO:0007669"/>
    <property type="project" value="EnsemblFungi"/>
</dbReference>
<accession>A5E364</accession>
<sequence length="349" mass="39457">MLIHLQTILLILQLLLRVTARAQGDEYRNDPNIIELSSHNFDKLVHGTNYTTIVKFYAPWCGYCQQLKPIWKKLGKYITRDSQLGINVASLNCDNPENKPLCSTYQIQGFPTLMVFRPPKFDKTAGKSSSASTEAKKRKRHASEVYNGQRTLKAISTFLTSRLKNYVTKLHNLDKDLQTWIEQNKDVPRMLLIAKANLISPLLKTLAIDYLGLVEFAMIGKYNEDEKTINIEGREVVVPITDKSSLFYYDAEAGKLIKYQETEKLNDKLEIEKWVSKVTGVEPIEGSLSTKGKKIDKARGSSKSITNGRNGKSSKKGEKEKNGRNENREKSGKNGSGAKKESNVEHDEL</sequence>
<dbReference type="GO" id="GO:0006457">
    <property type="term" value="P:protein folding"/>
    <property type="evidence" value="ECO:0007669"/>
    <property type="project" value="EnsemblFungi"/>
</dbReference>
<feature type="signal peptide" evidence="2">
    <location>
        <begin position="1"/>
        <end position="22"/>
    </location>
</feature>
<dbReference type="InParanoid" id="A5E364"/>
<protein>
    <recommendedName>
        <fullName evidence="3">Thioredoxin domain-containing protein</fullName>
    </recommendedName>
</protein>
<evidence type="ECO:0000256" key="2">
    <source>
        <dbReference type="SAM" id="SignalP"/>
    </source>
</evidence>
<evidence type="ECO:0000256" key="1">
    <source>
        <dbReference type="SAM" id="MobiDB-lite"/>
    </source>
</evidence>
<feature type="region of interest" description="Disordered" evidence="1">
    <location>
        <begin position="289"/>
        <end position="349"/>
    </location>
</feature>
<dbReference type="OrthoDB" id="10264505at2759"/>
<feature type="domain" description="Thioredoxin" evidence="3">
    <location>
        <begin position="9"/>
        <end position="157"/>
    </location>
</feature>
<dbReference type="KEGG" id="lel:PVL30_004875"/>